<dbReference type="InterPro" id="IPR054722">
    <property type="entry name" value="PolX-like_BBD"/>
</dbReference>
<evidence type="ECO:0000259" key="1">
    <source>
        <dbReference type="Pfam" id="PF22936"/>
    </source>
</evidence>
<protein>
    <submittedName>
        <fullName evidence="2">Retrovirus-related Pol polyprotein from transposon RE1</fullName>
    </submittedName>
</protein>
<sequence>MAESKDHTEDEEWGKCFTVEAASLGTSNPMKVENNWIVDSGCSHHITGDEKLFSSLQHHDGKEAIITADNSIHHVEKEGTFVIKGDDGSPITLKNVYHVPGVKKNLLSW</sequence>
<name>A0ABD1B6U2_CARAN</name>
<feature type="domain" description="Retrovirus-related Pol polyprotein from transposon TNT 1-94-like beta-barrel" evidence="1">
    <location>
        <begin position="36"/>
        <end position="108"/>
    </location>
</feature>
<proteinExistence type="predicted"/>
<comment type="caution">
    <text evidence="2">The sequence shown here is derived from an EMBL/GenBank/DDBJ whole genome shotgun (WGS) entry which is preliminary data.</text>
</comment>
<evidence type="ECO:0000313" key="2">
    <source>
        <dbReference type="EMBL" id="KAL1209790.1"/>
    </source>
</evidence>
<accession>A0ABD1B6U2</accession>
<dbReference type="Proteomes" id="UP001558713">
    <property type="component" value="Unassembled WGS sequence"/>
</dbReference>
<dbReference type="Pfam" id="PF22936">
    <property type="entry name" value="Pol_BBD"/>
    <property type="match status" value="1"/>
</dbReference>
<dbReference type="AlphaFoldDB" id="A0ABD1B6U2"/>
<reference evidence="2 3" key="1">
    <citation type="submission" date="2024-04" db="EMBL/GenBank/DDBJ databases">
        <title>Genome assembly C_amara_ONT_v2.</title>
        <authorList>
            <person name="Yant L."/>
            <person name="Moore C."/>
            <person name="Slenker M."/>
        </authorList>
    </citation>
    <scope>NUCLEOTIDE SEQUENCE [LARGE SCALE GENOMIC DNA]</scope>
    <source>
        <tissue evidence="2">Leaf</tissue>
    </source>
</reference>
<dbReference type="EMBL" id="JBANAX010000406">
    <property type="protein sequence ID" value="KAL1209790.1"/>
    <property type="molecule type" value="Genomic_DNA"/>
</dbReference>
<organism evidence="2 3">
    <name type="scientific">Cardamine amara subsp. amara</name>
    <dbReference type="NCBI Taxonomy" id="228776"/>
    <lineage>
        <taxon>Eukaryota</taxon>
        <taxon>Viridiplantae</taxon>
        <taxon>Streptophyta</taxon>
        <taxon>Embryophyta</taxon>
        <taxon>Tracheophyta</taxon>
        <taxon>Spermatophyta</taxon>
        <taxon>Magnoliopsida</taxon>
        <taxon>eudicotyledons</taxon>
        <taxon>Gunneridae</taxon>
        <taxon>Pentapetalae</taxon>
        <taxon>rosids</taxon>
        <taxon>malvids</taxon>
        <taxon>Brassicales</taxon>
        <taxon>Brassicaceae</taxon>
        <taxon>Cardamineae</taxon>
        <taxon>Cardamine</taxon>
    </lineage>
</organism>
<evidence type="ECO:0000313" key="3">
    <source>
        <dbReference type="Proteomes" id="UP001558713"/>
    </source>
</evidence>
<keyword evidence="3" id="KW-1185">Reference proteome</keyword>
<gene>
    <name evidence="2" type="ORF">V5N11_028960</name>
</gene>
<dbReference type="PANTHER" id="PTHR47592:SF27">
    <property type="entry name" value="OS08G0421700 PROTEIN"/>
    <property type="match status" value="1"/>
</dbReference>
<dbReference type="PANTHER" id="PTHR47592">
    <property type="entry name" value="PBF68 PROTEIN"/>
    <property type="match status" value="1"/>
</dbReference>